<name>A0A233RJE3_9GAMM</name>
<dbReference type="Proteomes" id="UP000242757">
    <property type="component" value="Unassembled WGS sequence"/>
</dbReference>
<gene>
    <name evidence="1" type="ORF">B6S08_08525</name>
</gene>
<dbReference type="OrthoDB" id="7064604at2"/>
<accession>A0A233RJE3</accession>
<dbReference type="EMBL" id="NBIM01000001">
    <property type="protein sequence ID" value="OXY83514.1"/>
    <property type="molecule type" value="Genomic_DNA"/>
</dbReference>
<reference evidence="1 2" key="1">
    <citation type="submission" date="2017-08" db="EMBL/GenBank/DDBJ databases">
        <title>A Genome Sequence of Oceanimonas doudoroffii ATCC 27123T.</title>
        <authorList>
            <person name="Brennan M.A."/>
            <person name="Maclea K.S."/>
            <person name="Mcclelland W.D."/>
            <person name="Trachtenberg A.M."/>
        </authorList>
    </citation>
    <scope>NUCLEOTIDE SEQUENCE [LARGE SCALE GENOMIC DNA]</scope>
    <source>
        <strain evidence="1 2">ATCC 27123</strain>
    </source>
</reference>
<dbReference type="RefSeq" id="WP_094200288.1">
    <property type="nucleotide sequence ID" value="NZ_NBIM01000001.1"/>
</dbReference>
<keyword evidence="2" id="KW-1185">Reference proteome</keyword>
<comment type="caution">
    <text evidence="1">The sequence shown here is derived from an EMBL/GenBank/DDBJ whole genome shotgun (WGS) entry which is preliminary data.</text>
</comment>
<sequence length="70" mass="8457">MGAFFKLFLLLAVFYLASEVKLSTSLYHYEENEIELTFPVWQTDNPWYYMKWNPAKQEFEQKLGILEREA</sequence>
<protein>
    <submittedName>
        <fullName evidence="1">Uncharacterized protein</fullName>
    </submittedName>
</protein>
<evidence type="ECO:0000313" key="2">
    <source>
        <dbReference type="Proteomes" id="UP000242757"/>
    </source>
</evidence>
<proteinExistence type="predicted"/>
<organism evidence="1 2">
    <name type="scientific">Oceanimonas doudoroffii</name>
    <dbReference type="NCBI Taxonomy" id="84158"/>
    <lineage>
        <taxon>Bacteria</taxon>
        <taxon>Pseudomonadati</taxon>
        <taxon>Pseudomonadota</taxon>
        <taxon>Gammaproteobacteria</taxon>
        <taxon>Aeromonadales</taxon>
        <taxon>Aeromonadaceae</taxon>
        <taxon>Oceanimonas</taxon>
    </lineage>
</organism>
<dbReference type="AlphaFoldDB" id="A0A233RJE3"/>
<evidence type="ECO:0000313" key="1">
    <source>
        <dbReference type="EMBL" id="OXY83514.1"/>
    </source>
</evidence>